<proteinExistence type="predicted"/>
<name>A0A3M0G091_9ACTN</name>
<keyword evidence="4" id="KW-1185">Reference proteome</keyword>
<accession>A0A3M0G091</accession>
<dbReference type="AlphaFoldDB" id="A0A3M0G091"/>
<feature type="chain" id="PRO_5017953831" description="Peptidase" evidence="2">
    <location>
        <begin position="27"/>
        <end position="317"/>
    </location>
</feature>
<reference evidence="3 4" key="1">
    <citation type="submission" date="2018-10" db="EMBL/GenBank/DDBJ databases">
        <title>Tessaracoccus antarcticuss sp. nov., isolated from sediment.</title>
        <authorList>
            <person name="Zhou L.Y."/>
            <person name="Du Z.J."/>
        </authorList>
    </citation>
    <scope>NUCLEOTIDE SEQUENCE [LARGE SCALE GENOMIC DNA]</scope>
    <source>
        <strain evidence="3 4">JDX10</strain>
    </source>
</reference>
<gene>
    <name evidence="3" type="ORF">EAX62_14185</name>
</gene>
<keyword evidence="2" id="KW-0732">Signal</keyword>
<dbReference type="EMBL" id="REFW01000004">
    <property type="protein sequence ID" value="RMB58344.1"/>
    <property type="molecule type" value="Genomic_DNA"/>
</dbReference>
<protein>
    <recommendedName>
        <fullName evidence="5">Peptidase</fullName>
    </recommendedName>
</protein>
<keyword evidence="1" id="KW-1133">Transmembrane helix</keyword>
<sequence>MIRRTTTLALATLLLAAPWAVSPAAAAPPAQAATLCAGSPRGCALETNDWLREGATFPVTVIGNANARIQVVVYLAVATDGVLTELRPISSEADVITNTSGVAHTDVAIPTLGAGGDSSGWALVSVGGMQDTTETLQTVGQFVPFGARVPLILGDGYGDEKPAGSVLDLQFTGTIPGTRFAVDYADADGIWHDTTATADAAPANTTAAATRPDAITTLRYVVPRGLTSTPHKFRLRNVSDSAISPLWLATPTVDGTPREPAAAFQPPPVGADLTGANLVATHPEKSVVLAAGGVAGLALVVTVAGAVTGLRRRGGLR</sequence>
<dbReference type="Proteomes" id="UP000275256">
    <property type="component" value="Unassembled WGS sequence"/>
</dbReference>
<evidence type="ECO:0000313" key="3">
    <source>
        <dbReference type="EMBL" id="RMB58344.1"/>
    </source>
</evidence>
<evidence type="ECO:0008006" key="5">
    <source>
        <dbReference type="Google" id="ProtNLM"/>
    </source>
</evidence>
<feature type="signal peptide" evidence="2">
    <location>
        <begin position="1"/>
        <end position="26"/>
    </location>
</feature>
<dbReference type="OrthoDB" id="3734137at2"/>
<dbReference type="RefSeq" id="WP_121902381.1">
    <property type="nucleotide sequence ID" value="NZ_REFW01000004.1"/>
</dbReference>
<feature type="transmembrane region" description="Helical" evidence="1">
    <location>
        <begin position="287"/>
        <end position="310"/>
    </location>
</feature>
<organism evidence="3 4">
    <name type="scientific">Tessaracoccus antarcticus</name>
    <dbReference type="NCBI Taxonomy" id="2479848"/>
    <lineage>
        <taxon>Bacteria</taxon>
        <taxon>Bacillati</taxon>
        <taxon>Actinomycetota</taxon>
        <taxon>Actinomycetes</taxon>
        <taxon>Propionibacteriales</taxon>
        <taxon>Propionibacteriaceae</taxon>
        <taxon>Tessaracoccus</taxon>
    </lineage>
</organism>
<keyword evidence="1" id="KW-0812">Transmembrane</keyword>
<keyword evidence="1" id="KW-0472">Membrane</keyword>
<evidence type="ECO:0000256" key="2">
    <source>
        <dbReference type="SAM" id="SignalP"/>
    </source>
</evidence>
<evidence type="ECO:0000313" key="4">
    <source>
        <dbReference type="Proteomes" id="UP000275256"/>
    </source>
</evidence>
<comment type="caution">
    <text evidence="3">The sequence shown here is derived from an EMBL/GenBank/DDBJ whole genome shotgun (WGS) entry which is preliminary data.</text>
</comment>
<evidence type="ECO:0000256" key="1">
    <source>
        <dbReference type="SAM" id="Phobius"/>
    </source>
</evidence>